<proteinExistence type="predicted"/>
<reference evidence="2 3" key="1">
    <citation type="journal article" date="2024" name="BMC Genomics">
        <title>De novo assembly and annotation of Popillia japonica's genome with initial clues to its potential as an invasive pest.</title>
        <authorList>
            <person name="Cucini C."/>
            <person name="Boschi S."/>
            <person name="Funari R."/>
            <person name="Cardaioli E."/>
            <person name="Iannotti N."/>
            <person name="Marturano G."/>
            <person name="Paoli F."/>
            <person name="Bruttini M."/>
            <person name="Carapelli A."/>
            <person name="Frati F."/>
            <person name="Nardi F."/>
        </authorList>
    </citation>
    <scope>NUCLEOTIDE SEQUENCE [LARGE SCALE GENOMIC DNA]</scope>
    <source>
        <strain evidence="2">DMR45628</strain>
    </source>
</reference>
<comment type="caution">
    <text evidence="2">The sequence shown here is derived from an EMBL/GenBank/DDBJ whole genome shotgun (WGS) entry which is preliminary data.</text>
</comment>
<dbReference type="AlphaFoldDB" id="A0AAW1LFF6"/>
<feature type="region of interest" description="Disordered" evidence="1">
    <location>
        <begin position="75"/>
        <end position="95"/>
    </location>
</feature>
<evidence type="ECO:0000313" key="3">
    <source>
        <dbReference type="Proteomes" id="UP001458880"/>
    </source>
</evidence>
<dbReference type="EMBL" id="JASPKY010000120">
    <property type="protein sequence ID" value="KAK9732269.1"/>
    <property type="molecule type" value="Genomic_DNA"/>
</dbReference>
<gene>
    <name evidence="2" type="ORF">QE152_g12970</name>
</gene>
<sequence>MEELKSETIIVRWKNRWNDMDFNSEETHDINSQLTPIFNIEQRIYGDGFTDITKEEVGDYINEEDQVFTNEELEDLVKSSPEASNDEDEGQQEPPAWMLENFFAYFELPKH</sequence>
<evidence type="ECO:0000313" key="2">
    <source>
        <dbReference type="EMBL" id="KAK9732269.1"/>
    </source>
</evidence>
<organism evidence="2 3">
    <name type="scientific">Popillia japonica</name>
    <name type="common">Japanese beetle</name>
    <dbReference type="NCBI Taxonomy" id="7064"/>
    <lineage>
        <taxon>Eukaryota</taxon>
        <taxon>Metazoa</taxon>
        <taxon>Ecdysozoa</taxon>
        <taxon>Arthropoda</taxon>
        <taxon>Hexapoda</taxon>
        <taxon>Insecta</taxon>
        <taxon>Pterygota</taxon>
        <taxon>Neoptera</taxon>
        <taxon>Endopterygota</taxon>
        <taxon>Coleoptera</taxon>
        <taxon>Polyphaga</taxon>
        <taxon>Scarabaeiformia</taxon>
        <taxon>Scarabaeidae</taxon>
        <taxon>Rutelinae</taxon>
        <taxon>Popillia</taxon>
    </lineage>
</organism>
<protein>
    <submittedName>
        <fullName evidence="2">Uncharacterized protein</fullName>
    </submittedName>
</protein>
<dbReference type="Proteomes" id="UP001458880">
    <property type="component" value="Unassembled WGS sequence"/>
</dbReference>
<accession>A0AAW1LFF6</accession>
<keyword evidence="3" id="KW-1185">Reference proteome</keyword>
<name>A0AAW1LFF6_POPJA</name>
<evidence type="ECO:0000256" key="1">
    <source>
        <dbReference type="SAM" id="MobiDB-lite"/>
    </source>
</evidence>